<keyword evidence="1" id="KW-0175">Coiled coil</keyword>
<proteinExistence type="predicted"/>
<feature type="region of interest" description="Disordered" evidence="2">
    <location>
        <begin position="315"/>
        <end position="338"/>
    </location>
</feature>
<accession>A0A9P7UVJ7</accession>
<evidence type="ECO:0000313" key="3">
    <source>
        <dbReference type="EMBL" id="KAG7093424.1"/>
    </source>
</evidence>
<evidence type="ECO:0000256" key="2">
    <source>
        <dbReference type="SAM" id="MobiDB-lite"/>
    </source>
</evidence>
<feature type="compositionally biased region" description="Polar residues" evidence="2">
    <location>
        <begin position="405"/>
        <end position="420"/>
    </location>
</feature>
<sequence>MLSTVARRCPLHHRSKRLLTDINLCTLTPRRQTTRSGFVSTSTSNSNRTRHVNLPGQRRRWNSSFSTSAPKRDALDETGTGEREFSAALLFRPNSLSVEDAWAVIDRAKDVWPSLQTHDDTWSSDWAQWEDLFPLYWHSPHYLMIPNIEMFVNLQYGIQGETKPLLYSLPVSQEDWLNMKKGMGETGQPLPATPPDWFYFTIVGKEDSEVYMAEMQSQTIARLYLGDKPLGVDGLLDVLGPPDRRNALVLETLSPSEEGCQLLERIFARDPTVTGVLGEERWLGTVPEPTETWQEWLAQPEALSEDVENDEIEEFDKEGMENEETSAAEEEELVEEDEEADKVGVEASEEIQLSGEEQAVLEDARQLGLTEDMDKLSEMMQEAEGEIDRTVKRLGEVLAEAADPSSFSTSTSPAEDQSSLAADPLSTDPDAVDRAVEHILNSDSSTLNLSQLRGLSVEQLAEVQGRLEAIAADVEERKEAGASAWKPEGDGEMETSRVDDDRMRVRVPLKPSKGEGPKPGDS</sequence>
<feature type="region of interest" description="Disordered" evidence="2">
    <location>
        <begin position="475"/>
        <end position="522"/>
    </location>
</feature>
<comment type="caution">
    <text evidence="3">The sequence shown here is derived from an EMBL/GenBank/DDBJ whole genome shotgun (WGS) entry which is preliminary data.</text>
</comment>
<dbReference type="RefSeq" id="XP_043009894.1">
    <property type="nucleotide sequence ID" value="XM_043151814.1"/>
</dbReference>
<organism evidence="3 4">
    <name type="scientific">Marasmius oreades</name>
    <name type="common">fairy-ring Marasmius</name>
    <dbReference type="NCBI Taxonomy" id="181124"/>
    <lineage>
        <taxon>Eukaryota</taxon>
        <taxon>Fungi</taxon>
        <taxon>Dikarya</taxon>
        <taxon>Basidiomycota</taxon>
        <taxon>Agaricomycotina</taxon>
        <taxon>Agaricomycetes</taxon>
        <taxon>Agaricomycetidae</taxon>
        <taxon>Agaricales</taxon>
        <taxon>Marasmiineae</taxon>
        <taxon>Marasmiaceae</taxon>
        <taxon>Marasmius</taxon>
    </lineage>
</organism>
<dbReference type="GeneID" id="66076181"/>
<feature type="region of interest" description="Disordered" evidence="2">
    <location>
        <begin position="60"/>
        <end position="79"/>
    </location>
</feature>
<gene>
    <name evidence="3" type="ORF">E1B28_007105</name>
</gene>
<dbReference type="OrthoDB" id="3045818at2759"/>
<feature type="region of interest" description="Disordered" evidence="2">
    <location>
        <begin position="401"/>
        <end position="429"/>
    </location>
</feature>
<feature type="compositionally biased region" description="Basic and acidic residues" evidence="2">
    <location>
        <begin position="512"/>
        <end position="522"/>
    </location>
</feature>
<dbReference type="EMBL" id="CM032184">
    <property type="protein sequence ID" value="KAG7093424.1"/>
    <property type="molecule type" value="Genomic_DNA"/>
</dbReference>
<evidence type="ECO:0000256" key="1">
    <source>
        <dbReference type="SAM" id="Coils"/>
    </source>
</evidence>
<feature type="compositionally biased region" description="Basic and acidic residues" evidence="2">
    <location>
        <begin position="494"/>
        <end position="504"/>
    </location>
</feature>
<evidence type="ECO:0000313" key="4">
    <source>
        <dbReference type="Proteomes" id="UP001049176"/>
    </source>
</evidence>
<keyword evidence="4" id="KW-1185">Reference proteome</keyword>
<dbReference type="AlphaFoldDB" id="A0A9P7UVJ7"/>
<feature type="compositionally biased region" description="Basic and acidic residues" evidence="2">
    <location>
        <begin position="70"/>
        <end position="79"/>
    </location>
</feature>
<dbReference type="KEGG" id="more:E1B28_007105"/>
<reference evidence="3" key="1">
    <citation type="journal article" date="2021" name="Genome Biol. Evol.">
        <title>The assembled and annotated genome of the fairy-ring fungus Marasmius oreades.</title>
        <authorList>
            <person name="Hiltunen M."/>
            <person name="Ament-Velasquez S.L."/>
            <person name="Johannesson H."/>
        </authorList>
    </citation>
    <scope>NUCLEOTIDE SEQUENCE</scope>
    <source>
        <strain evidence="3">03SP1</strain>
    </source>
</reference>
<dbReference type="Proteomes" id="UP001049176">
    <property type="component" value="Chromosome 4"/>
</dbReference>
<feature type="coiled-coil region" evidence="1">
    <location>
        <begin position="366"/>
        <end position="400"/>
    </location>
</feature>
<protein>
    <submittedName>
        <fullName evidence="3">Uncharacterized protein</fullName>
    </submittedName>
</protein>
<name>A0A9P7UVJ7_9AGAR</name>